<evidence type="ECO:0000256" key="6">
    <source>
        <dbReference type="ARBA" id="ARBA00023136"/>
    </source>
</evidence>
<dbReference type="RefSeq" id="WP_015327979.1">
    <property type="nucleotide sequence ID" value="NC_019978.1"/>
</dbReference>
<dbReference type="InterPro" id="IPR000326">
    <property type="entry name" value="PAP2/HPO"/>
</dbReference>
<dbReference type="STRING" id="748449.Halha_2391"/>
<sequence>MQNIYLSKFNKITAFLLVVISSVLIFSPLAKANLDEVIRDRVQATDTGFVDSSMQAITYLGDGAVDTIIASALPDEEAKYDAYKSLLVGGLSVFTLKSIIGKKRPPGPIEYNHFTLDSKYHAFPSGHTTTAFALATIIAEYYPDYKYLSYGLATLVGISRLYEDRHWFSDVVAGAGLGYASAKFVKYKW</sequence>
<dbReference type="InterPro" id="IPR036938">
    <property type="entry name" value="PAP2/HPO_sf"/>
</dbReference>
<dbReference type="GO" id="GO:0005886">
    <property type="term" value="C:plasma membrane"/>
    <property type="evidence" value="ECO:0007669"/>
    <property type="project" value="UniProtKB-SubCell"/>
</dbReference>
<keyword evidence="9" id="KW-1185">Reference proteome</keyword>
<dbReference type="SUPFAM" id="SSF48317">
    <property type="entry name" value="Acid phosphatase/Vanadium-dependent haloperoxidase"/>
    <property type="match status" value="1"/>
</dbReference>
<keyword evidence="3" id="KW-0812">Transmembrane</keyword>
<dbReference type="HOGENOM" id="CLU_072573_10_1_9"/>
<dbReference type="GO" id="GO:0016787">
    <property type="term" value="F:hydrolase activity"/>
    <property type="evidence" value="ECO:0007669"/>
    <property type="project" value="UniProtKB-KW"/>
</dbReference>
<evidence type="ECO:0000313" key="9">
    <source>
        <dbReference type="Proteomes" id="UP000010880"/>
    </source>
</evidence>
<protein>
    <submittedName>
        <fullName evidence="8">Membrane-associated phospholipid phosphatase</fullName>
    </submittedName>
</protein>
<dbReference type="Pfam" id="PF01569">
    <property type="entry name" value="PAP2"/>
    <property type="match status" value="1"/>
</dbReference>
<proteinExistence type="predicted"/>
<dbReference type="Gene3D" id="1.20.144.10">
    <property type="entry name" value="Phosphatidic acid phosphatase type 2/haloperoxidase"/>
    <property type="match status" value="1"/>
</dbReference>
<name>L0KCI8_HALHC</name>
<evidence type="ECO:0000259" key="7">
    <source>
        <dbReference type="SMART" id="SM00014"/>
    </source>
</evidence>
<organism evidence="8 9">
    <name type="scientific">Halobacteroides halobius (strain ATCC 35273 / DSM 5150 / MD-1)</name>
    <dbReference type="NCBI Taxonomy" id="748449"/>
    <lineage>
        <taxon>Bacteria</taxon>
        <taxon>Bacillati</taxon>
        <taxon>Bacillota</taxon>
        <taxon>Clostridia</taxon>
        <taxon>Halanaerobiales</taxon>
        <taxon>Halobacteroidaceae</taxon>
        <taxon>Halobacteroides</taxon>
    </lineage>
</organism>
<keyword evidence="6" id="KW-0472">Membrane</keyword>
<keyword evidence="2" id="KW-1003">Cell membrane</keyword>
<dbReference type="SMART" id="SM00014">
    <property type="entry name" value="acidPPc"/>
    <property type="match status" value="1"/>
</dbReference>
<dbReference type="PANTHER" id="PTHR14969">
    <property type="entry name" value="SPHINGOSINE-1-PHOSPHATE PHOSPHOHYDROLASE"/>
    <property type="match status" value="1"/>
</dbReference>
<feature type="domain" description="Phosphatidic acid phosphatase type 2/haloperoxidase" evidence="7">
    <location>
        <begin position="82"/>
        <end position="186"/>
    </location>
</feature>
<evidence type="ECO:0000256" key="1">
    <source>
        <dbReference type="ARBA" id="ARBA00004651"/>
    </source>
</evidence>
<comment type="subcellular location">
    <subcellularLocation>
        <location evidence="1">Cell membrane</location>
        <topology evidence="1">Multi-pass membrane protein</topology>
    </subcellularLocation>
</comment>
<dbReference type="Proteomes" id="UP000010880">
    <property type="component" value="Chromosome"/>
</dbReference>
<evidence type="ECO:0000313" key="8">
    <source>
        <dbReference type="EMBL" id="AGB42265.1"/>
    </source>
</evidence>
<dbReference type="OrthoDB" id="9789113at2"/>
<gene>
    <name evidence="8" type="ordered locus">Halha_2391</name>
</gene>
<dbReference type="AlphaFoldDB" id="L0KCI8"/>
<evidence type="ECO:0000256" key="2">
    <source>
        <dbReference type="ARBA" id="ARBA00022475"/>
    </source>
</evidence>
<keyword evidence="4" id="KW-0378">Hydrolase</keyword>
<keyword evidence="5" id="KW-1133">Transmembrane helix</keyword>
<evidence type="ECO:0000256" key="3">
    <source>
        <dbReference type="ARBA" id="ARBA00022692"/>
    </source>
</evidence>
<dbReference type="KEGG" id="hhl:Halha_2391"/>
<dbReference type="PANTHER" id="PTHR14969:SF62">
    <property type="entry name" value="DECAPRENYLPHOSPHORYL-5-PHOSPHORIBOSE PHOSPHATASE RV3807C-RELATED"/>
    <property type="match status" value="1"/>
</dbReference>
<evidence type="ECO:0000256" key="4">
    <source>
        <dbReference type="ARBA" id="ARBA00022801"/>
    </source>
</evidence>
<dbReference type="EMBL" id="CP003359">
    <property type="protein sequence ID" value="AGB42265.1"/>
    <property type="molecule type" value="Genomic_DNA"/>
</dbReference>
<reference evidence="9" key="1">
    <citation type="submission" date="2012-02" db="EMBL/GenBank/DDBJ databases">
        <title>The complete genome of Halobacteroides halobius DSM 5150.</title>
        <authorList>
            <person name="Lucas S."/>
            <person name="Copeland A."/>
            <person name="Lapidus A."/>
            <person name="Glavina del Rio T."/>
            <person name="Dalin E."/>
            <person name="Tice H."/>
            <person name="Bruce D."/>
            <person name="Goodwin L."/>
            <person name="Pitluck S."/>
            <person name="Peters L."/>
            <person name="Mikhailova N."/>
            <person name="Gu W."/>
            <person name="Kyrpides N."/>
            <person name="Mavromatis K."/>
            <person name="Ivanova N."/>
            <person name="Brettin T."/>
            <person name="Detter J.C."/>
            <person name="Han C."/>
            <person name="Larimer F."/>
            <person name="Land M."/>
            <person name="Hauser L."/>
            <person name="Markowitz V."/>
            <person name="Cheng J.-F."/>
            <person name="Hugenholtz P."/>
            <person name="Woyke T."/>
            <person name="Wu D."/>
            <person name="Tindall B."/>
            <person name="Pomrenke H."/>
            <person name="Brambilla E."/>
            <person name="Klenk H.-P."/>
            <person name="Eisen J.A."/>
        </authorList>
    </citation>
    <scope>NUCLEOTIDE SEQUENCE [LARGE SCALE GENOMIC DNA]</scope>
    <source>
        <strain evidence="9">ATCC 35273 / DSM 5150 / MD-1</strain>
    </source>
</reference>
<dbReference type="eggNOG" id="COG0671">
    <property type="taxonomic scope" value="Bacteria"/>
</dbReference>
<evidence type="ECO:0000256" key="5">
    <source>
        <dbReference type="ARBA" id="ARBA00022989"/>
    </source>
</evidence>
<accession>L0KCI8</accession>
<dbReference type="CDD" id="cd03394">
    <property type="entry name" value="PAP2_like_5"/>
    <property type="match status" value="1"/>
</dbReference>